<dbReference type="Proteomes" id="UP000815325">
    <property type="component" value="Unassembled WGS sequence"/>
</dbReference>
<dbReference type="EMBL" id="MU069976">
    <property type="protein sequence ID" value="KAF5831105.1"/>
    <property type="molecule type" value="Genomic_DNA"/>
</dbReference>
<gene>
    <name evidence="4" type="ORF">DUNSADRAFT_13612</name>
</gene>
<protein>
    <submittedName>
        <fullName evidence="4">Cytochrome P450</fullName>
    </submittedName>
</protein>
<name>A0ABQ7G919_DUNSA</name>
<evidence type="ECO:0000256" key="1">
    <source>
        <dbReference type="ARBA" id="ARBA00010617"/>
    </source>
</evidence>
<sequence length="568" mass="62798">MALVSRRCGHTGLHAGTQAPVPKFASQPRRTHRVPHKQRGSPCHALRADEEMASLPKLIERTLSGEVRGNNPPGSLKEELTRPVRSILASEPTGLGRALALQLARQGHAWREEAAKKLPVAQLDLMGIASTPLFNSISTLEKTYGKIFQLTVGPKSFVIISDPAYAKQILTTNSNKYSKGVLTEILDWILGTGLIPADGEIWKIRRRTIGPALHKKFLAAMVDMFGDSTLHGCNNLDKAIKEGRSVDMENFFSRLTLDIIGKAVFNYDFDSLTNDDPVIEAVYTVLAEAEHRSTAPFKYWELPFASEVIPRQRKCVEALQVLNNTLDRLIARSKKLVEEEDEEFVEEFLSTADPSILHFLIAAGENVTSKQLRDDLMTLLVAGHETTAAVLTWTLYQLVRNPQVADRVRQEPPVLIRRALEDDQFDGITVPKDSDIFLSVWNLHHSEKLWEDPEAFNPDRFGPLNGVIPNEVNTNFKYLPFGGGKRKCIGDQFALFESIVALAMLFRRYEFSLAPDAPPVGMTTGATIHTTEGLYMSITPRKVAPSQGRPPATSSASAGASKSSTVPA</sequence>
<feature type="region of interest" description="Disordered" evidence="3">
    <location>
        <begin position="541"/>
        <end position="568"/>
    </location>
</feature>
<keyword evidence="2" id="KW-0408">Iron</keyword>
<evidence type="ECO:0000256" key="3">
    <source>
        <dbReference type="SAM" id="MobiDB-lite"/>
    </source>
</evidence>
<evidence type="ECO:0000256" key="2">
    <source>
        <dbReference type="RuleBase" id="RU000461"/>
    </source>
</evidence>
<dbReference type="Pfam" id="PF00067">
    <property type="entry name" value="p450"/>
    <property type="match status" value="2"/>
</dbReference>
<feature type="compositionally biased region" description="Low complexity" evidence="3">
    <location>
        <begin position="552"/>
        <end position="568"/>
    </location>
</feature>
<keyword evidence="2" id="KW-0560">Oxidoreductase</keyword>
<keyword evidence="5" id="KW-1185">Reference proteome</keyword>
<dbReference type="PANTHER" id="PTHR24291:SF171">
    <property type="entry name" value="PROTEIN LUTEIN DEFICIENT 5, CHLOROPLASTIC"/>
    <property type="match status" value="1"/>
</dbReference>
<dbReference type="PRINTS" id="PR00463">
    <property type="entry name" value="EP450I"/>
</dbReference>
<feature type="compositionally biased region" description="Basic residues" evidence="3">
    <location>
        <begin position="29"/>
        <end position="39"/>
    </location>
</feature>
<accession>A0ABQ7G919</accession>
<dbReference type="SUPFAM" id="SSF48264">
    <property type="entry name" value="Cytochrome P450"/>
    <property type="match status" value="1"/>
</dbReference>
<dbReference type="PANTHER" id="PTHR24291">
    <property type="entry name" value="CYTOCHROME P450 FAMILY 4"/>
    <property type="match status" value="1"/>
</dbReference>
<keyword evidence="2" id="KW-0503">Monooxygenase</keyword>
<dbReference type="PROSITE" id="PS00086">
    <property type="entry name" value="CYTOCHROME_P450"/>
    <property type="match status" value="1"/>
</dbReference>
<proteinExistence type="inferred from homology"/>
<dbReference type="InterPro" id="IPR050196">
    <property type="entry name" value="Cytochrome_P450_Monoox"/>
</dbReference>
<dbReference type="InterPro" id="IPR001128">
    <property type="entry name" value="Cyt_P450"/>
</dbReference>
<dbReference type="PRINTS" id="PR00385">
    <property type="entry name" value="P450"/>
</dbReference>
<dbReference type="InterPro" id="IPR036396">
    <property type="entry name" value="Cyt_P450_sf"/>
</dbReference>
<organism evidence="4 5">
    <name type="scientific">Dunaliella salina</name>
    <name type="common">Green alga</name>
    <name type="synonym">Protococcus salinus</name>
    <dbReference type="NCBI Taxonomy" id="3046"/>
    <lineage>
        <taxon>Eukaryota</taxon>
        <taxon>Viridiplantae</taxon>
        <taxon>Chlorophyta</taxon>
        <taxon>core chlorophytes</taxon>
        <taxon>Chlorophyceae</taxon>
        <taxon>CS clade</taxon>
        <taxon>Chlamydomonadales</taxon>
        <taxon>Dunaliellaceae</taxon>
        <taxon>Dunaliella</taxon>
    </lineage>
</organism>
<feature type="region of interest" description="Disordered" evidence="3">
    <location>
        <begin position="1"/>
        <end position="43"/>
    </location>
</feature>
<evidence type="ECO:0000313" key="4">
    <source>
        <dbReference type="EMBL" id="KAF5831105.1"/>
    </source>
</evidence>
<dbReference type="InterPro" id="IPR017972">
    <property type="entry name" value="Cyt_P450_CS"/>
</dbReference>
<reference evidence="4" key="1">
    <citation type="submission" date="2017-08" db="EMBL/GenBank/DDBJ databases">
        <authorList>
            <person name="Polle J.E."/>
            <person name="Barry K."/>
            <person name="Cushman J."/>
            <person name="Schmutz J."/>
            <person name="Tran D."/>
            <person name="Hathwaick L.T."/>
            <person name="Yim W.C."/>
            <person name="Jenkins J."/>
            <person name="Mckie-Krisberg Z.M."/>
            <person name="Prochnik S."/>
            <person name="Lindquist E."/>
            <person name="Dockter R.B."/>
            <person name="Adam C."/>
            <person name="Molina H."/>
            <person name="Bunkerborg J."/>
            <person name="Jin E."/>
            <person name="Buchheim M."/>
            <person name="Magnuson J."/>
        </authorList>
    </citation>
    <scope>NUCLEOTIDE SEQUENCE</scope>
    <source>
        <strain evidence="4">CCAP 19/18</strain>
    </source>
</reference>
<comment type="similarity">
    <text evidence="1 2">Belongs to the cytochrome P450 family.</text>
</comment>
<keyword evidence="2" id="KW-0349">Heme</keyword>
<comment type="caution">
    <text evidence="4">The sequence shown here is derived from an EMBL/GenBank/DDBJ whole genome shotgun (WGS) entry which is preliminary data.</text>
</comment>
<dbReference type="Gene3D" id="1.10.630.10">
    <property type="entry name" value="Cytochrome P450"/>
    <property type="match status" value="1"/>
</dbReference>
<dbReference type="CDD" id="cd11046">
    <property type="entry name" value="CYP97"/>
    <property type="match status" value="1"/>
</dbReference>
<dbReference type="InterPro" id="IPR002401">
    <property type="entry name" value="Cyt_P450_E_grp-I"/>
</dbReference>
<keyword evidence="2" id="KW-0479">Metal-binding</keyword>
<evidence type="ECO:0000313" key="5">
    <source>
        <dbReference type="Proteomes" id="UP000815325"/>
    </source>
</evidence>